<evidence type="ECO:0000313" key="3">
    <source>
        <dbReference type="Proteomes" id="UP001154114"/>
    </source>
</evidence>
<sequence>MFAIFRCGIHNFHFNTTNHRDSVCQKAIDAVLASSVKIRRAGAHPWFWTIIEDEMFKRGKYTAVDYWIRDIKVEYSVPCKDCEDYYLKDYQAIEDRKGLQKIGYRVVLIPVHYADYCMIEMCGHEVFRCNIKQLKFNTCSEEDPVCARAIDAVIRSSAKFRQARAYFFAWNLIEQAIFQRSKHAPKDFWLTEEDVSSHLTSPEPVNCCDLDAEMKTLFESRPIIGFDF</sequence>
<dbReference type="InterPro" id="IPR027885">
    <property type="entry name" value="UPF0728"/>
</dbReference>
<proteinExistence type="inferred from homology"/>
<protein>
    <submittedName>
        <fullName evidence="2">Uncharacterized protein</fullName>
    </submittedName>
</protein>
<dbReference type="AlphaFoldDB" id="A0A9P0C3B3"/>
<gene>
    <name evidence="2" type="ORF">CINC_LOCUS12682</name>
</gene>
<accession>A0A9P0C3B3</accession>
<comment type="similarity">
    <text evidence="1">Belongs to the UPF0728 family.</text>
</comment>
<dbReference type="Proteomes" id="UP001154114">
    <property type="component" value="Chromosome 8"/>
</dbReference>
<evidence type="ECO:0000313" key="2">
    <source>
        <dbReference type="EMBL" id="CAH0627283.1"/>
    </source>
</evidence>
<name>A0A9P0C3B3_CHRIL</name>
<keyword evidence="3" id="KW-1185">Reference proteome</keyword>
<evidence type="ECO:0000256" key="1">
    <source>
        <dbReference type="ARBA" id="ARBA00009973"/>
    </source>
</evidence>
<reference evidence="2" key="1">
    <citation type="submission" date="2021-12" db="EMBL/GenBank/DDBJ databases">
        <authorList>
            <person name="King R."/>
        </authorList>
    </citation>
    <scope>NUCLEOTIDE SEQUENCE</scope>
</reference>
<organism evidence="2 3">
    <name type="scientific">Chrysodeixis includens</name>
    <name type="common">Soybean looper</name>
    <name type="synonym">Pseudoplusia includens</name>
    <dbReference type="NCBI Taxonomy" id="689277"/>
    <lineage>
        <taxon>Eukaryota</taxon>
        <taxon>Metazoa</taxon>
        <taxon>Ecdysozoa</taxon>
        <taxon>Arthropoda</taxon>
        <taxon>Hexapoda</taxon>
        <taxon>Insecta</taxon>
        <taxon>Pterygota</taxon>
        <taxon>Neoptera</taxon>
        <taxon>Endopterygota</taxon>
        <taxon>Lepidoptera</taxon>
        <taxon>Glossata</taxon>
        <taxon>Ditrysia</taxon>
        <taxon>Noctuoidea</taxon>
        <taxon>Noctuidae</taxon>
        <taxon>Plusiinae</taxon>
        <taxon>Chrysodeixis</taxon>
    </lineage>
</organism>
<dbReference type="EMBL" id="LR824011">
    <property type="protein sequence ID" value="CAH0627283.1"/>
    <property type="molecule type" value="Genomic_DNA"/>
</dbReference>
<dbReference type="Pfam" id="PF15092">
    <property type="entry name" value="UPF0728"/>
    <property type="match status" value="1"/>
</dbReference>
<dbReference type="OrthoDB" id="10003460at2759"/>